<keyword evidence="8" id="KW-0443">Lipid metabolism</keyword>
<comment type="pathway">
    <text evidence="2">Lipid metabolism.</text>
</comment>
<feature type="transmembrane region" description="Helical" evidence="14">
    <location>
        <begin position="114"/>
        <end position="131"/>
    </location>
</feature>
<keyword evidence="5" id="KW-0808">Transferase</keyword>
<evidence type="ECO:0000256" key="13">
    <source>
        <dbReference type="SAM" id="MobiDB-lite"/>
    </source>
</evidence>
<keyword evidence="11" id="KW-1208">Phospholipid metabolism</keyword>
<comment type="caution">
    <text evidence="16">The sequence shown here is derived from an EMBL/GenBank/DDBJ whole genome shotgun (WGS) entry which is preliminary data.</text>
</comment>
<evidence type="ECO:0000256" key="10">
    <source>
        <dbReference type="ARBA" id="ARBA00023209"/>
    </source>
</evidence>
<evidence type="ECO:0000256" key="5">
    <source>
        <dbReference type="ARBA" id="ARBA00022679"/>
    </source>
</evidence>
<comment type="subcellular location">
    <subcellularLocation>
        <location evidence="1">Membrane</location>
    </subcellularLocation>
</comment>
<evidence type="ECO:0000256" key="11">
    <source>
        <dbReference type="ARBA" id="ARBA00023264"/>
    </source>
</evidence>
<dbReference type="PANTHER" id="PTHR23063:SF2">
    <property type="entry name" value="GLYCEROL-3-PHOSPHATE ACYLTRANSFERASE 4, ISOFORM D-RELATED"/>
    <property type="match status" value="1"/>
</dbReference>
<dbReference type="PANTHER" id="PTHR23063">
    <property type="entry name" value="PHOSPHOLIPID ACYLTRANSFERASE"/>
    <property type="match status" value="1"/>
</dbReference>
<sequence length="591" mass="66681">MLPIKGKPTPPAAFKRSVSSRSLYTYELPTDSAFTEKLVMKKLKHDPIPSDHQNLIRAVLPFMQDTIQNVVQDEFSKCFTSSQRNRPMNWAPHLAVTWLLGLIFRHLILLPCRLLLLIVVTLVFVVVFFLFKLMRRSPARKRILQRLLCWWCRAWIILVHGAIRHHRGPPKTAGNTVFVANHSSLLDVVVLSARRPYAFVGQQHTGLVGFFQNYILNEFDCIWFNRDEQIDRSRTVVRIKAHLADPDAAPLLVFPEGTCVNNKYCVMFKKGAFELGATVIPVAIKYHKFFGDPFWNSRAMSFPVYCAHLLRLWSVMADVWYLEPETQHEGETPVEFANRVKALIAQRANLKNVPYDGYFKHFRPSPRFLEERQKRFAEHIIRQLQQSMPPPASPAPSSTVPSAPSSPAPRPPPAPTSAESPASVAASAVGAAIGPVADSSLFPSPPVAAGPEASAAEERRWMRRRKKKKLGITPVITAWGRCCTVPRFTSLDDWAATALPVEPVVIPERVTPVLEARDEEDPEAAARERAIALQQRADRLAVAQLPQYVTAFPDDLFLCPEWDLHYRRMAQGGVEARRLPARRPRADPSLS</sequence>
<dbReference type="InterPro" id="IPR002123">
    <property type="entry name" value="Plipid/glycerol_acylTrfase"/>
</dbReference>
<keyword evidence="12 16" id="KW-0012">Acyltransferase</keyword>
<evidence type="ECO:0000256" key="14">
    <source>
        <dbReference type="SAM" id="Phobius"/>
    </source>
</evidence>
<name>A0ABQ8UEY5_9EUKA</name>
<dbReference type="Pfam" id="PF01553">
    <property type="entry name" value="Acyltransferase"/>
    <property type="match status" value="1"/>
</dbReference>
<feature type="region of interest" description="Disordered" evidence="13">
    <location>
        <begin position="386"/>
        <end position="422"/>
    </location>
</feature>
<dbReference type="EMBL" id="JAPMOS010000077">
    <property type="protein sequence ID" value="KAJ4456242.1"/>
    <property type="molecule type" value="Genomic_DNA"/>
</dbReference>
<keyword evidence="6 14" id="KW-0812">Transmembrane</keyword>
<dbReference type="GO" id="GO:0016746">
    <property type="term" value="F:acyltransferase activity"/>
    <property type="evidence" value="ECO:0007669"/>
    <property type="project" value="UniProtKB-KW"/>
</dbReference>
<dbReference type="Proteomes" id="UP001141327">
    <property type="component" value="Unassembled WGS sequence"/>
</dbReference>
<keyword evidence="4" id="KW-0444">Lipid biosynthesis</keyword>
<evidence type="ECO:0000256" key="6">
    <source>
        <dbReference type="ARBA" id="ARBA00022692"/>
    </source>
</evidence>
<evidence type="ECO:0000256" key="8">
    <source>
        <dbReference type="ARBA" id="ARBA00023098"/>
    </source>
</evidence>
<keyword evidence="10" id="KW-0594">Phospholipid biosynthesis</keyword>
<proteinExistence type="inferred from homology"/>
<evidence type="ECO:0000259" key="15">
    <source>
        <dbReference type="SMART" id="SM00563"/>
    </source>
</evidence>
<keyword evidence="17" id="KW-1185">Reference proteome</keyword>
<dbReference type="InterPro" id="IPR045252">
    <property type="entry name" value="LPCAT1-like"/>
</dbReference>
<dbReference type="CDD" id="cd07991">
    <property type="entry name" value="LPLAT_LPCAT1-like"/>
    <property type="match status" value="1"/>
</dbReference>
<evidence type="ECO:0000256" key="3">
    <source>
        <dbReference type="ARBA" id="ARBA00008655"/>
    </source>
</evidence>
<organism evidence="16 17">
    <name type="scientific">Paratrimastix pyriformis</name>
    <dbReference type="NCBI Taxonomy" id="342808"/>
    <lineage>
        <taxon>Eukaryota</taxon>
        <taxon>Metamonada</taxon>
        <taxon>Preaxostyla</taxon>
        <taxon>Paratrimastigidae</taxon>
        <taxon>Paratrimastix</taxon>
    </lineage>
</organism>
<evidence type="ECO:0000256" key="7">
    <source>
        <dbReference type="ARBA" id="ARBA00022989"/>
    </source>
</evidence>
<dbReference type="SMART" id="SM00563">
    <property type="entry name" value="PlsC"/>
    <property type="match status" value="1"/>
</dbReference>
<evidence type="ECO:0000313" key="17">
    <source>
        <dbReference type="Proteomes" id="UP001141327"/>
    </source>
</evidence>
<feature type="compositionally biased region" description="Pro residues" evidence="13">
    <location>
        <begin position="404"/>
        <end position="415"/>
    </location>
</feature>
<protein>
    <submittedName>
        <fullName evidence="16">Glycerol-3-phosphate acyltransferase 9</fullName>
    </submittedName>
</protein>
<evidence type="ECO:0000256" key="1">
    <source>
        <dbReference type="ARBA" id="ARBA00004370"/>
    </source>
</evidence>
<comment type="similarity">
    <text evidence="3">Belongs to the 1-acyl-sn-glycerol-3-phosphate acyltransferase family.</text>
</comment>
<feature type="domain" description="Phospholipid/glycerol acyltransferase" evidence="15">
    <location>
        <begin position="176"/>
        <end position="287"/>
    </location>
</feature>
<evidence type="ECO:0000256" key="4">
    <source>
        <dbReference type="ARBA" id="ARBA00022516"/>
    </source>
</evidence>
<gene>
    <name evidence="16" type="ORF">PAPYR_8610</name>
</gene>
<dbReference type="SUPFAM" id="SSF69593">
    <property type="entry name" value="Glycerol-3-phosphate (1)-acyltransferase"/>
    <property type="match status" value="1"/>
</dbReference>
<accession>A0ABQ8UEY5</accession>
<evidence type="ECO:0000256" key="2">
    <source>
        <dbReference type="ARBA" id="ARBA00005189"/>
    </source>
</evidence>
<feature type="transmembrane region" description="Helical" evidence="14">
    <location>
        <begin position="143"/>
        <end position="163"/>
    </location>
</feature>
<evidence type="ECO:0000256" key="9">
    <source>
        <dbReference type="ARBA" id="ARBA00023136"/>
    </source>
</evidence>
<reference evidence="16" key="1">
    <citation type="journal article" date="2022" name="bioRxiv">
        <title>Genomics of Preaxostyla Flagellates Illuminates Evolutionary Transitions and the Path Towards Mitochondrial Loss.</title>
        <authorList>
            <person name="Novak L.V.F."/>
            <person name="Treitli S.C."/>
            <person name="Pyrih J."/>
            <person name="Halakuc P."/>
            <person name="Pipaliya S.V."/>
            <person name="Vacek V."/>
            <person name="Brzon O."/>
            <person name="Soukal P."/>
            <person name="Eme L."/>
            <person name="Dacks J.B."/>
            <person name="Karnkowska A."/>
            <person name="Elias M."/>
            <person name="Hampl V."/>
        </authorList>
    </citation>
    <scope>NUCLEOTIDE SEQUENCE</scope>
    <source>
        <strain evidence="16">RCP-MX</strain>
    </source>
</reference>
<keyword evidence="7 14" id="KW-1133">Transmembrane helix</keyword>
<evidence type="ECO:0000256" key="12">
    <source>
        <dbReference type="ARBA" id="ARBA00023315"/>
    </source>
</evidence>
<evidence type="ECO:0000313" key="16">
    <source>
        <dbReference type="EMBL" id="KAJ4456242.1"/>
    </source>
</evidence>
<keyword evidence="9 14" id="KW-0472">Membrane</keyword>